<feature type="domain" description="HTH gntR-type" evidence="4">
    <location>
        <begin position="5"/>
        <end position="73"/>
    </location>
</feature>
<dbReference type="InterPro" id="IPR036390">
    <property type="entry name" value="WH_DNA-bd_sf"/>
</dbReference>
<feature type="domain" description="HTH gntR-type" evidence="4">
    <location>
        <begin position="241"/>
        <end position="309"/>
    </location>
</feature>
<proteinExistence type="predicted"/>
<dbReference type="InterPro" id="IPR036388">
    <property type="entry name" value="WH-like_DNA-bd_sf"/>
</dbReference>
<keyword evidence="3" id="KW-0804">Transcription</keyword>
<dbReference type="PANTHER" id="PTHR44846">
    <property type="entry name" value="MANNOSYL-D-GLYCERATE TRANSPORT/METABOLISM SYSTEM REPRESSOR MNGR-RELATED"/>
    <property type="match status" value="1"/>
</dbReference>
<evidence type="ECO:0000313" key="6">
    <source>
        <dbReference type="Proteomes" id="UP001600943"/>
    </source>
</evidence>
<evidence type="ECO:0000256" key="2">
    <source>
        <dbReference type="ARBA" id="ARBA00023125"/>
    </source>
</evidence>
<keyword evidence="2" id="KW-0238">DNA-binding</keyword>
<dbReference type="InterPro" id="IPR000524">
    <property type="entry name" value="Tscrpt_reg_HTH_GntR"/>
</dbReference>
<organism evidence="5 6">
    <name type="scientific">Blautia hominis</name>
    <dbReference type="NCBI Taxonomy" id="2025493"/>
    <lineage>
        <taxon>Bacteria</taxon>
        <taxon>Bacillati</taxon>
        <taxon>Bacillota</taxon>
        <taxon>Clostridia</taxon>
        <taxon>Lachnospirales</taxon>
        <taxon>Lachnospiraceae</taxon>
        <taxon>Blautia</taxon>
    </lineage>
</organism>
<sequence>MLLESGIYRLVYEYYETRILFGYYRYGEHLPSINRICDIFQMAPATVRNALSVLEKKGLIRVDARKTAKVIYKSSPAGFRRNAVKYFAPREAGVRELCESGRLLLEPLWEEGVRRWDEKNWQWFTKKLMAPSGNAVSLPVEFYYLALLSLNNGLALNFYWEVIGYIRLPYLVNKDENEITPYTGTDRCREDVVTWLHEQFADFYCEAVQEIKTFLRKNEEAVFPKGTEQLPFHWNIYRQRPQLCYTMVSLIIREINRGIYAAGSYLPSLPKMAEIYGVSVSTVRRTLSILKSLGLIESFHGKGTQICTTVRPMDFSKTEIREGMRLYLESMEVLALTIRRISFYTLEHICEDERRQLEEEFLKMLREGKSYRSFEICLFFIEEKCPLSIVRECYGQLREMLAWGYSFTLHRLKARSLHDEYKERIQKAAEDLHQRDYKAFAEKWESLLKHEEKMMRNGLTGLLETGEKK</sequence>
<reference evidence="5 6" key="1">
    <citation type="submission" date="2024-04" db="EMBL/GenBank/DDBJ databases">
        <title>Defined microbial consortia suppress multidrug-resistant proinflammatory Enterobacteriaceae via ecological control.</title>
        <authorList>
            <person name="Furuichi M."/>
            <person name="Kawaguchi T."/>
            <person name="Pust M."/>
            <person name="Yasuma K."/>
            <person name="Plichta D."/>
            <person name="Hasegawa N."/>
            <person name="Ohya T."/>
            <person name="Bhattarai S."/>
            <person name="Sasajima S."/>
            <person name="Aoto Y."/>
            <person name="Tuganbaev T."/>
            <person name="Yaginuma M."/>
            <person name="Ueda M."/>
            <person name="Okahashi N."/>
            <person name="Amafuji K."/>
            <person name="Kiridooshi Y."/>
            <person name="Sugita K."/>
            <person name="Strazar M."/>
            <person name="Skelly A."/>
            <person name="Suda W."/>
            <person name="Hattori M."/>
            <person name="Nakamoto N."/>
            <person name="Caballero S."/>
            <person name="Norman J."/>
            <person name="Olle B."/>
            <person name="Tanoue T."/>
            <person name="Arita M."/>
            <person name="Bucci V."/>
            <person name="Atarashi K."/>
            <person name="Xavier R."/>
            <person name="Honda K."/>
        </authorList>
    </citation>
    <scope>NUCLEOTIDE SEQUENCE [LARGE SCALE GENOMIC DNA]</scope>
    <source>
        <strain evidence="6">k04-0078-D8-1</strain>
    </source>
</reference>
<dbReference type="Proteomes" id="UP001600943">
    <property type="component" value="Unassembled WGS sequence"/>
</dbReference>
<accession>A0ABQ0B9F8</accession>
<name>A0ABQ0B9F8_9FIRM</name>
<dbReference type="PROSITE" id="PS50949">
    <property type="entry name" value="HTH_GNTR"/>
    <property type="match status" value="2"/>
</dbReference>
<gene>
    <name evidence="5" type="ORF">K040078D81_21990</name>
</gene>
<dbReference type="Pfam" id="PF00392">
    <property type="entry name" value="GntR"/>
    <property type="match status" value="2"/>
</dbReference>
<dbReference type="InterPro" id="IPR050679">
    <property type="entry name" value="Bact_HTH_transcr_reg"/>
</dbReference>
<keyword evidence="6" id="KW-1185">Reference proteome</keyword>
<keyword evidence="1" id="KW-0805">Transcription regulation</keyword>
<evidence type="ECO:0000256" key="3">
    <source>
        <dbReference type="ARBA" id="ARBA00023163"/>
    </source>
</evidence>
<protein>
    <recommendedName>
        <fullName evidence="4">HTH gntR-type domain-containing protein</fullName>
    </recommendedName>
</protein>
<dbReference type="SMART" id="SM00345">
    <property type="entry name" value="HTH_GNTR"/>
    <property type="match status" value="2"/>
</dbReference>
<dbReference type="Gene3D" id="1.10.10.10">
    <property type="entry name" value="Winged helix-like DNA-binding domain superfamily/Winged helix DNA-binding domain"/>
    <property type="match status" value="2"/>
</dbReference>
<comment type="caution">
    <text evidence="5">The sequence shown here is derived from an EMBL/GenBank/DDBJ whole genome shotgun (WGS) entry which is preliminary data.</text>
</comment>
<dbReference type="PANTHER" id="PTHR44846:SF17">
    <property type="entry name" value="GNTR-FAMILY TRANSCRIPTIONAL REGULATOR"/>
    <property type="match status" value="1"/>
</dbReference>
<evidence type="ECO:0000259" key="4">
    <source>
        <dbReference type="PROSITE" id="PS50949"/>
    </source>
</evidence>
<dbReference type="EMBL" id="BAABYW010000001">
    <property type="protein sequence ID" value="GAA6408082.1"/>
    <property type="molecule type" value="Genomic_DNA"/>
</dbReference>
<dbReference type="SUPFAM" id="SSF46785">
    <property type="entry name" value="Winged helix' DNA-binding domain"/>
    <property type="match status" value="2"/>
</dbReference>
<evidence type="ECO:0000256" key="1">
    <source>
        <dbReference type="ARBA" id="ARBA00023015"/>
    </source>
</evidence>
<evidence type="ECO:0000313" key="5">
    <source>
        <dbReference type="EMBL" id="GAA6408082.1"/>
    </source>
</evidence>
<dbReference type="CDD" id="cd07377">
    <property type="entry name" value="WHTH_GntR"/>
    <property type="match status" value="1"/>
</dbReference>
<dbReference type="RefSeq" id="WP_104805302.1">
    <property type="nucleotide sequence ID" value="NZ_BAABYW010000001.1"/>
</dbReference>